<accession>A0ABQ0M7N4</accession>
<feature type="region of interest" description="Disordered" evidence="1">
    <location>
        <begin position="109"/>
        <end position="151"/>
    </location>
</feature>
<feature type="compositionally biased region" description="Low complexity" evidence="1">
    <location>
        <begin position="114"/>
        <end position="139"/>
    </location>
</feature>
<dbReference type="EMBL" id="DF849833">
    <property type="protein sequence ID" value="GAT59258.1"/>
    <property type="molecule type" value="Genomic_DNA"/>
</dbReference>
<evidence type="ECO:0000256" key="1">
    <source>
        <dbReference type="SAM" id="MobiDB-lite"/>
    </source>
</evidence>
<sequence>MPLTPRRLFSFDSNKSSRSASESSLASDASSSSLYHSRAPSQPSLLEHVDEESLVSPKAPFRGRTGSPTPKRRPNPVATDRPLSPGADVVPRSPSLLRWQTLRQHVLPAATAQSPATSHAQTPSTASSSSGFSFAPSRSQTPKPSRLGGTRGFRQVVDQAREAVQDDTRRLAQELQRACFVARTVDSKGSQLSFMSTPYLPQSQSQPQLRRPPSVQSLALTARGQPPIPSLNTLYQTLLHHCRPTADAVPPVPVLPSEPQVLAALLSPFLNPDQSARVEQERRYAFESFDIIVKTWKPPNENIAIERCKWICKAALMPHSTTRVRLLHTLRAVLASPDLAYHATQTTSVKTLASSLFMLLPSVAGSGDEHTIVVESIVHLFAGDYGVLDLSSVEEQFGLRCAPSETRQESLRHALILDALAQTLEASADSTRKWLLEHAVDEYWPRQPENAVFTPLLGAIHARKLATFTRMALTALRAKSKVAEFLVHFVQTRVIPELAAVPAESIVVVRRTATTDSATARVATTESSSAVDEARRNVIGIGLELLNPGAGARELGLWAMTVLSEWYRNAAVKWKNSIDEAVQRVIAESPWPAVFTVLSTLLDGLPEDVRKLLVGVFLPTLTQRLTYDPPPHPSLQLTALLNKLASMYPPMFYRPLFLCAAATSEIAVAEHLVGILALARFVPDYWTKDAEMMGVALVGGGATKGSTIKNNGNGKALAWGVARLGQSVLLVEMIGRIQTARRATSTQGIEIIRFALALETRIALLIEVKERSSLIPLSQRMLFMMLFRELRLLTRSLKS</sequence>
<proteinExistence type="predicted"/>
<feature type="region of interest" description="Disordered" evidence="1">
    <location>
        <begin position="1"/>
        <end position="91"/>
    </location>
</feature>
<evidence type="ECO:0000313" key="3">
    <source>
        <dbReference type="Proteomes" id="UP000815677"/>
    </source>
</evidence>
<organism evidence="2 3">
    <name type="scientific">Mycena chlorophos</name>
    <name type="common">Agaric fungus</name>
    <name type="synonym">Agaricus chlorophos</name>
    <dbReference type="NCBI Taxonomy" id="658473"/>
    <lineage>
        <taxon>Eukaryota</taxon>
        <taxon>Fungi</taxon>
        <taxon>Dikarya</taxon>
        <taxon>Basidiomycota</taxon>
        <taxon>Agaricomycotina</taxon>
        <taxon>Agaricomycetes</taxon>
        <taxon>Agaricomycetidae</taxon>
        <taxon>Agaricales</taxon>
        <taxon>Marasmiineae</taxon>
        <taxon>Mycenaceae</taxon>
        <taxon>Mycena</taxon>
    </lineage>
</organism>
<dbReference type="Proteomes" id="UP000815677">
    <property type="component" value="Unassembled WGS sequence"/>
</dbReference>
<protein>
    <submittedName>
        <fullName evidence="2">Uncharacterized protein</fullName>
    </submittedName>
</protein>
<evidence type="ECO:0000313" key="2">
    <source>
        <dbReference type="EMBL" id="GAT59258.1"/>
    </source>
</evidence>
<gene>
    <name evidence="2" type="ORF">MCHLO_15577</name>
</gene>
<reference evidence="2" key="1">
    <citation type="submission" date="2014-09" db="EMBL/GenBank/DDBJ databases">
        <title>Genome sequence of the luminous mushroom Mycena chlorophos for searching fungal bioluminescence genes.</title>
        <authorList>
            <person name="Tanaka Y."/>
            <person name="Kasuga D."/>
            <person name="Oba Y."/>
            <person name="Hase S."/>
            <person name="Sato K."/>
            <person name="Oba Y."/>
            <person name="Sakakibara Y."/>
        </authorList>
    </citation>
    <scope>NUCLEOTIDE SEQUENCE</scope>
</reference>
<keyword evidence="3" id="KW-1185">Reference proteome</keyword>
<feature type="compositionally biased region" description="Low complexity" evidence="1">
    <location>
        <begin position="13"/>
        <end position="41"/>
    </location>
</feature>
<name>A0ABQ0M7N4_MYCCL</name>